<keyword evidence="2" id="KW-1185">Reference proteome</keyword>
<reference evidence="1 2" key="1">
    <citation type="submission" date="2023-02" db="EMBL/GenBank/DDBJ databases">
        <title>LHISI_Scaffold_Assembly.</title>
        <authorList>
            <person name="Stuart O.P."/>
            <person name="Cleave R."/>
            <person name="Magrath M.J.L."/>
            <person name="Mikheyev A.S."/>
        </authorList>
    </citation>
    <scope>NUCLEOTIDE SEQUENCE [LARGE SCALE GENOMIC DNA]</scope>
    <source>
        <strain evidence="1">Daus_M_001</strain>
        <tissue evidence="1">Leg muscle</tissue>
    </source>
</reference>
<comment type="caution">
    <text evidence="1">The sequence shown here is derived from an EMBL/GenBank/DDBJ whole genome shotgun (WGS) entry which is preliminary data.</text>
</comment>
<gene>
    <name evidence="1" type="ORF">PR048_001809</name>
</gene>
<dbReference type="EMBL" id="JARBHB010000001">
    <property type="protein sequence ID" value="KAJ8896465.1"/>
    <property type="molecule type" value="Genomic_DNA"/>
</dbReference>
<sequence>MNNTNIPLSQNLKDALVISKILYAKLSSCSPFCTDASLRNIINGILAKKTSFCMSASQWDGAWSTECMNNMCFPPCLRGWTKKKPLVVHLLSCLLLAKALILASKFKDLACYQNCNTTGYINILWVLSFCLKQPVPNWQGTASGVDSFDAQLKSSQPNQLFIQSLASEMNPGNWGWKLDDDDDDELLPIMCDMNSAPDILLKIIHCNCKTGCSSNLYSCKKYGLPCSFVYGSFQVVHCDNQVSDELGDIDEN</sequence>
<dbReference type="Proteomes" id="UP001159363">
    <property type="component" value="Chromosome 1"/>
</dbReference>
<protein>
    <submittedName>
        <fullName evidence="1">Uncharacterized protein</fullName>
    </submittedName>
</protein>
<name>A0ABQ9IID4_9NEOP</name>
<organism evidence="1 2">
    <name type="scientific">Dryococelus australis</name>
    <dbReference type="NCBI Taxonomy" id="614101"/>
    <lineage>
        <taxon>Eukaryota</taxon>
        <taxon>Metazoa</taxon>
        <taxon>Ecdysozoa</taxon>
        <taxon>Arthropoda</taxon>
        <taxon>Hexapoda</taxon>
        <taxon>Insecta</taxon>
        <taxon>Pterygota</taxon>
        <taxon>Neoptera</taxon>
        <taxon>Polyneoptera</taxon>
        <taxon>Phasmatodea</taxon>
        <taxon>Verophasmatodea</taxon>
        <taxon>Anareolatae</taxon>
        <taxon>Phasmatidae</taxon>
        <taxon>Eurycanthinae</taxon>
        <taxon>Dryococelus</taxon>
    </lineage>
</organism>
<proteinExistence type="predicted"/>
<evidence type="ECO:0000313" key="1">
    <source>
        <dbReference type="EMBL" id="KAJ8896465.1"/>
    </source>
</evidence>
<accession>A0ABQ9IID4</accession>
<evidence type="ECO:0000313" key="2">
    <source>
        <dbReference type="Proteomes" id="UP001159363"/>
    </source>
</evidence>